<dbReference type="GO" id="GO:0000155">
    <property type="term" value="F:phosphorelay sensor kinase activity"/>
    <property type="evidence" value="ECO:0007669"/>
    <property type="project" value="InterPro"/>
</dbReference>
<accession>A0A2U2PFH0</accession>
<dbReference type="RefSeq" id="WP_109416227.1">
    <property type="nucleotide sequence ID" value="NZ_QEAS01000010.1"/>
</dbReference>
<keyword evidence="3" id="KW-1185">Reference proteome</keyword>
<gene>
    <name evidence="2" type="ORF">DDR33_12970</name>
</gene>
<comment type="caution">
    <text evidence="2">The sequence shown here is derived from an EMBL/GenBank/DDBJ whole genome shotgun (WGS) entry which is preliminary data.</text>
</comment>
<dbReference type="InterPro" id="IPR035965">
    <property type="entry name" value="PAS-like_dom_sf"/>
</dbReference>
<feature type="coiled-coil region" evidence="1">
    <location>
        <begin position="127"/>
        <end position="157"/>
    </location>
</feature>
<dbReference type="AlphaFoldDB" id="A0A2U2PFH0"/>
<dbReference type="Proteomes" id="UP000245647">
    <property type="component" value="Unassembled WGS sequence"/>
</dbReference>
<reference evidence="2 3" key="1">
    <citation type="submission" date="2018-04" db="EMBL/GenBank/DDBJ databases">
        <title>Pedobacter chongqingensis sp. nov., isolated from a rottenly hemp rope.</title>
        <authorList>
            <person name="Cai Y."/>
        </authorList>
    </citation>
    <scope>NUCLEOTIDE SEQUENCE [LARGE SCALE GENOMIC DNA]</scope>
    <source>
        <strain evidence="2 3">FJ4-8</strain>
    </source>
</reference>
<keyword evidence="1" id="KW-0175">Coiled coil</keyword>
<evidence type="ECO:0000313" key="2">
    <source>
        <dbReference type="EMBL" id="PWG80110.1"/>
    </source>
</evidence>
<dbReference type="SUPFAM" id="SSF47384">
    <property type="entry name" value="Homodimeric domain of signal transducing histidine kinase"/>
    <property type="match status" value="1"/>
</dbReference>
<evidence type="ECO:0008006" key="4">
    <source>
        <dbReference type="Google" id="ProtNLM"/>
    </source>
</evidence>
<sequence length="209" mass="23960">MSEGDEIIDFKQLYHQSPCGLVSYALKGGRILHANKTLLGWLDVTEHEIRGIHFTELLDRGGRLYYQLFVYPLLRVEQEAKEISFQIITEKTGFACLFSARACLHPGMQDPIVHATIYKVEDRKKYEAELLKRKTLAEEERQKKEDALDEVAFYQSHLVRAPLANILGLVEILEHGRNDQDIRSIIALLKESTGQLDNVIKKIVNKART</sequence>
<protein>
    <recommendedName>
        <fullName evidence="4">PAS domain-containing protein</fullName>
    </recommendedName>
</protein>
<evidence type="ECO:0000256" key="1">
    <source>
        <dbReference type="SAM" id="Coils"/>
    </source>
</evidence>
<dbReference type="InterPro" id="IPR036097">
    <property type="entry name" value="HisK_dim/P_sf"/>
</dbReference>
<dbReference type="EMBL" id="QEAS01000010">
    <property type="protein sequence ID" value="PWG80110.1"/>
    <property type="molecule type" value="Genomic_DNA"/>
</dbReference>
<dbReference type="OrthoDB" id="9124519at2"/>
<name>A0A2U2PFH0_9SPHI</name>
<dbReference type="Gene3D" id="1.10.287.130">
    <property type="match status" value="1"/>
</dbReference>
<evidence type="ECO:0000313" key="3">
    <source>
        <dbReference type="Proteomes" id="UP000245647"/>
    </source>
</evidence>
<organism evidence="2 3">
    <name type="scientific">Pararcticibacter amylolyticus</name>
    <dbReference type="NCBI Taxonomy" id="2173175"/>
    <lineage>
        <taxon>Bacteria</taxon>
        <taxon>Pseudomonadati</taxon>
        <taxon>Bacteroidota</taxon>
        <taxon>Sphingobacteriia</taxon>
        <taxon>Sphingobacteriales</taxon>
        <taxon>Sphingobacteriaceae</taxon>
        <taxon>Pararcticibacter</taxon>
    </lineage>
</organism>
<proteinExistence type="predicted"/>
<dbReference type="SUPFAM" id="SSF55785">
    <property type="entry name" value="PYP-like sensor domain (PAS domain)"/>
    <property type="match status" value="1"/>
</dbReference>